<dbReference type="InterPro" id="IPR051532">
    <property type="entry name" value="Ester_Hydrolysis_Enzymes"/>
</dbReference>
<feature type="compositionally biased region" description="Basic and acidic residues" evidence="1">
    <location>
        <begin position="128"/>
        <end position="137"/>
    </location>
</feature>
<evidence type="ECO:0000256" key="1">
    <source>
        <dbReference type="SAM" id="MobiDB-lite"/>
    </source>
</evidence>
<dbReference type="AlphaFoldDB" id="A0A1E3A4I3"/>
<dbReference type="PANTHER" id="PTHR30383">
    <property type="entry name" value="THIOESTERASE 1/PROTEASE 1/LYSOPHOSPHOLIPASE L1"/>
    <property type="match status" value="1"/>
</dbReference>
<dbReference type="InterPro" id="IPR036514">
    <property type="entry name" value="SGNH_hydro_sf"/>
</dbReference>
<name>A0A1E3A4I3_9FIRM</name>
<dbReference type="Gene3D" id="3.40.50.1110">
    <property type="entry name" value="SGNH hydrolase"/>
    <property type="match status" value="1"/>
</dbReference>
<dbReference type="Proteomes" id="UP000094067">
    <property type="component" value="Unassembled WGS sequence"/>
</dbReference>
<organism evidence="4 5">
    <name type="scientific">Eisenbergiella tayi</name>
    <dbReference type="NCBI Taxonomy" id="1432052"/>
    <lineage>
        <taxon>Bacteria</taxon>
        <taxon>Bacillati</taxon>
        <taxon>Bacillota</taxon>
        <taxon>Clostridia</taxon>
        <taxon>Lachnospirales</taxon>
        <taxon>Lachnospiraceae</taxon>
        <taxon>Eisenbergiella</taxon>
    </lineage>
</organism>
<accession>A0A1E3A4I3</accession>
<feature type="compositionally biased region" description="Low complexity" evidence="1">
    <location>
        <begin position="138"/>
        <end position="174"/>
    </location>
</feature>
<feature type="signal peptide" evidence="2">
    <location>
        <begin position="1"/>
        <end position="23"/>
    </location>
</feature>
<sequence>MKKFGFLKITGSSLLAVFLLSFAAACTPKEEPSDVPAVQADSVLVQNVETLAQDGTAESGEQAAAAEEKGGQTEEDTGEEAGEKDSGVSQNSAGENVSGNQVSGDGIPNEDGSGEETEGQDVSGNKIPARELLRPCGDDVSGNSVSGNSVSGNSVSGNSISGNSVSDNSVSGNDTSEKAEAEKDTADEEEEEGEVSGNSVSGNDVSGNDVSGNGVSGNDVSGNGVSDNDISGNTVSGSDIVYRRGKNESRLENPFGKKRYTLAQRQAVRSSHKETLLVNEQDKRTISENNIDFTDIKITCLGDSITQAVNLDSIENYQDLAYPHVLGEALDARQVYNLGIGGSSIGRYWADAFVDRYENIPKDTDIILVMGGTNDEFCASLVEFGNSAERKKRTFWGDLDELMDGLKENYPHAEVIFMTPLPNSLQDYLKTQHPYLISQDKFADVISQLAQEHGMEVIDLYNSNILDGHDKDNVLHFMPDGVHPNADGYQILGEHVAADLIRILQSRQQKTEQ</sequence>
<dbReference type="EMBL" id="MCGH01000003">
    <property type="protein sequence ID" value="ODM03529.1"/>
    <property type="molecule type" value="Genomic_DNA"/>
</dbReference>
<feature type="compositionally biased region" description="Acidic residues" evidence="1">
    <location>
        <begin position="185"/>
        <end position="194"/>
    </location>
</feature>
<dbReference type="Pfam" id="PF13472">
    <property type="entry name" value="Lipase_GDSL_2"/>
    <property type="match status" value="1"/>
</dbReference>
<feature type="compositionally biased region" description="Low complexity" evidence="1">
    <location>
        <begin position="195"/>
        <end position="229"/>
    </location>
</feature>
<evidence type="ECO:0000313" key="4">
    <source>
        <dbReference type="EMBL" id="ODM03529.1"/>
    </source>
</evidence>
<gene>
    <name evidence="4" type="ORF">BEI61_04327</name>
</gene>
<comment type="caution">
    <text evidence="4">The sequence shown here is derived from an EMBL/GenBank/DDBJ whole genome shotgun (WGS) entry which is preliminary data.</text>
</comment>
<feature type="region of interest" description="Disordered" evidence="1">
    <location>
        <begin position="49"/>
        <end position="239"/>
    </location>
</feature>
<feature type="compositionally biased region" description="Low complexity" evidence="1">
    <location>
        <begin position="55"/>
        <end position="65"/>
    </location>
</feature>
<feature type="chain" id="PRO_5038770711" evidence="2">
    <location>
        <begin position="24"/>
        <end position="513"/>
    </location>
</feature>
<dbReference type="GO" id="GO:0016787">
    <property type="term" value="F:hydrolase activity"/>
    <property type="evidence" value="ECO:0007669"/>
    <property type="project" value="UniProtKB-KW"/>
</dbReference>
<proteinExistence type="predicted"/>
<keyword evidence="4" id="KW-0378">Hydrolase</keyword>
<feature type="domain" description="SGNH hydrolase-type esterase" evidence="3">
    <location>
        <begin position="300"/>
        <end position="491"/>
    </location>
</feature>
<dbReference type="PATRIC" id="fig|1432052.4.peg.4800"/>
<dbReference type="CDD" id="cd00229">
    <property type="entry name" value="SGNH_hydrolase"/>
    <property type="match status" value="1"/>
</dbReference>
<keyword evidence="2" id="KW-0732">Signal</keyword>
<evidence type="ECO:0000313" key="5">
    <source>
        <dbReference type="Proteomes" id="UP000094067"/>
    </source>
</evidence>
<dbReference type="RefSeq" id="WP_069153978.1">
    <property type="nucleotide sequence ID" value="NZ_MCGH01000003.1"/>
</dbReference>
<feature type="compositionally biased region" description="Polar residues" evidence="1">
    <location>
        <begin position="87"/>
        <end position="103"/>
    </location>
</feature>
<reference evidence="4 5" key="1">
    <citation type="submission" date="2016-07" db="EMBL/GenBank/DDBJ databases">
        <title>Characterization of isolates of Eisenbergiella tayi derived from blood cultures, using whole genome sequencing.</title>
        <authorList>
            <person name="Burdz T."/>
            <person name="Wiebe D."/>
            <person name="Huynh C."/>
            <person name="Bernard K."/>
        </authorList>
    </citation>
    <scope>NUCLEOTIDE SEQUENCE [LARGE SCALE GENOMIC DNA]</scope>
    <source>
        <strain evidence="4 5">NML 110608</strain>
    </source>
</reference>
<evidence type="ECO:0000259" key="3">
    <source>
        <dbReference type="Pfam" id="PF13472"/>
    </source>
</evidence>
<dbReference type="InterPro" id="IPR013830">
    <property type="entry name" value="SGNH_hydro"/>
</dbReference>
<feature type="compositionally biased region" description="Basic and acidic residues" evidence="1">
    <location>
        <begin position="175"/>
        <end position="184"/>
    </location>
</feature>
<dbReference type="PROSITE" id="PS51257">
    <property type="entry name" value="PROKAR_LIPOPROTEIN"/>
    <property type="match status" value="1"/>
</dbReference>
<protein>
    <submittedName>
        <fullName evidence="4">GDSL-like Lipase/Acylhydrolase</fullName>
    </submittedName>
</protein>
<evidence type="ECO:0000256" key="2">
    <source>
        <dbReference type="SAM" id="SignalP"/>
    </source>
</evidence>
<dbReference type="SUPFAM" id="SSF52266">
    <property type="entry name" value="SGNH hydrolase"/>
    <property type="match status" value="1"/>
</dbReference>